<dbReference type="InterPro" id="IPR009056">
    <property type="entry name" value="Cyt_c-like_dom"/>
</dbReference>
<evidence type="ECO:0000256" key="2">
    <source>
        <dbReference type="ARBA" id="ARBA00022617"/>
    </source>
</evidence>
<dbReference type="PANTHER" id="PTHR33751">
    <property type="entry name" value="CBB3-TYPE CYTOCHROME C OXIDASE SUBUNIT FIXP"/>
    <property type="match status" value="1"/>
</dbReference>
<keyword evidence="1" id="KW-0813">Transport</keyword>
<evidence type="ECO:0000256" key="4">
    <source>
        <dbReference type="ARBA" id="ARBA00022982"/>
    </source>
</evidence>
<dbReference type="Pfam" id="PF13442">
    <property type="entry name" value="Cytochrome_CBB3"/>
    <property type="match status" value="1"/>
</dbReference>
<accession>A0ABT8L524</accession>
<gene>
    <name evidence="8" type="ORF">QQ020_12215</name>
</gene>
<evidence type="ECO:0000259" key="7">
    <source>
        <dbReference type="PROSITE" id="PS51007"/>
    </source>
</evidence>
<dbReference type="RefSeq" id="WP_346758137.1">
    <property type="nucleotide sequence ID" value="NZ_JAUJEB010000001.1"/>
</dbReference>
<protein>
    <submittedName>
        <fullName evidence="8">Cytochrome c</fullName>
    </submittedName>
</protein>
<dbReference type="InterPro" id="IPR050597">
    <property type="entry name" value="Cytochrome_c_Oxidase_Subunit"/>
</dbReference>
<evidence type="ECO:0000313" key="8">
    <source>
        <dbReference type="EMBL" id="MDN5212820.1"/>
    </source>
</evidence>
<name>A0ABT8L524_9BACT</name>
<evidence type="ECO:0000313" key="9">
    <source>
        <dbReference type="Proteomes" id="UP001172083"/>
    </source>
</evidence>
<proteinExistence type="predicted"/>
<keyword evidence="9" id="KW-1185">Reference proteome</keyword>
<dbReference type="EMBL" id="JAUJEB010000001">
    <property type="protein sequence ID" value="MDN5212820.1"/>
    <property type="molecule type" value="Genomic_DNA"/>
</dbReference>
<sequence>MLFIVKKFNGAHIYFVLVLTVVAHSTLKAQDTPPPVNKNAAKTLFLKHCARCHGRKGQLSFGKIPKLKRSALNGMEIGKKIKSGGNSMPQFEKNLGPEEIRLIANYVLKLREK</sequence>
<keyword evidence="2 6" id="KW-0349">Heme</keyword>
<feature type="domain" description="Cytochrome c" evidence="7">
    <location>
        <begin position="36"/>
        <end position="111"/>
    </location>
</feature>
<dbReference type="PRINTS" id="PR00605">
    <property type="entry name" value="CYTCHROMECIC"/>
</dbReference>
<keyword evidence="3 6" id="KW-0479">Metal-binding</keyword>
<dbReference type="InterPro" id="IPR008168">
    <property type="entry name" value="Cyt_C_IC"/>
</dbReference>
<evidence type="ECO:0000256" key="1">
    <source>
        <dbReference type="ARBA" id="ARBA00022448"/>
    </source>
</evidence>
<dbReference type="PROSITE" id="PS51007">
    <property type="entry name" value="CYTC"/>
    <property type="match status" value="1"/>
</dbReference>
<keyword evidence="4" id="KW-0249">Electron transport</keyword>
<dbReference type="InterPro" id="IPR036909">
    <property type="entry name" value="Cyt_c-like_dom_sf"/>
</dbReference>
<dbReference type="Proteomes" id="UP001172083">
    <property type="component" value="Unassembled WGS sequence"/>
</dbReference>
<keyword evidence="5 6" id="KW-0408">Iron</keyword>
<organism evidence="8 9">
    <name type="scientific">Agaribacillus aureus</name>
    <dbReference type="NCBI Taxonomy" id="3051825"/>
    <lineage>
        <taxon>Bacteria</taxon>
        <taxon>Pseudomonadati</taxon>
        <taxon>Bacteroidota</taxon>
        <taxon>Cytophagia</taxon>
        <taxon>Cytophagales</taxon>
        <taxon>Splendidivirgaceae</taxon>
        <taxon>Agaribacillus</taxon>
    </lineage>
</organism>
<dbReference type="PANTHER" id="PTHR33751:SF1">
    <property type="entry name" value="CBB3-TYPE CYTOCHROME C OXIDASE SUBUNIT FIXP"/>
    <property type="match status" value="1"/>
</dbReference>
<reference evidence="8" key="1">
    <citation type="submission" date="2023-06" db="EMBL/GenBank/DDBJ databases">
        <title>Genomic of Agaribacillus aureum.</title>
        <authorList>
            <person name="Wang G."/>
        </authorList>
    </citation>
    <scope>NUCLEOTIDE SEQUENCE</scope>
    <source>
        <strain evidence="8">BMA12</strain>
    </source>
</reference>
<evidence type="ECO:0000256" key="3">
    <source>
        <dbReference type="ARBA" id="ARBA00022723"/>
    </source>
</evidence>
<dbReference type="SUPFAM" id="SSF46626">
    <property type="entry name" value="Cytochrome c"/>
    <property type="match status" value="1"/>
</dbReference>
<evidence type="ECO:0000256" key="6">
    <source>
        <dbReference type="PROSITE-ProRule" id="PRU00433"/>
    </source>
</evidence>
<evidence type="ECO:0000256" key="5">
    <source>
        <dbReference type="ARBA" id="ARBA00023004"/>
    </source>
</evidence>
<dbReference type="Gene3D" id="1.10.760.10">
    <property type="entry name" value="Cytochrome c-like domain"/>
    <property type="match status" value="1"/>
</dbReference>
<comment type="caution">
    <text evidence="8">The sequence shown here is derived from an EMBL/GenBank/DDBJ whole genome shotgun (WGS) entry which is preliminary data.</text>
</comment>